<accession>A0ABV7MG48</accession>
<dbReference type="Pfam" id="PF02567">
    <property type="entry name" value="PhzC-PhzF"/>
    <property type="match status" value="1"/>
</dbReference>
<reference evidence="4" key="1">
    <citation type="journal article" date="2019" name="Int. J. Syst. Evol. Microbiol.">
        <title>The Global Catalogue of Microorganisms (GCM) 10K type strain sequencing project: providing services to taxonomists for standard genome sequencing and annotation.</title>
        <authorList>
            <consortium name="The Broad Institute Genomics Platform"/>
            <consortium name="The Broad Institute Genome Sequencing Center for Infectious Disease"/>
            <person name="Wu L."/>
            <person name="Ma J."/>
        </authorList>
    </citation>
    <scope>NUCLEOTIDE SEQUENCE [LARGE SCALE GENOMIC DNA]</scope>
    <source>
        <strain evidence="4">KCTC 22245</strain>
    </source>
</reference>
<dbReference type="Gene3D" id="3.10.310.10">
    <property type="entry name" value="Diaminopimelate Epimerase, Chain A, domain 1"/>
    <property type="match status" value="2"/>
</dbReference>
<dbReference type="PANTHER" id="PTHR13774:SF17">
    <property type="entry name" value="PHENAZINE BIOSYNTHESIS-LIKE DOMAIN-CONTAINING PROTEIN"/>
    <property type="match status" value="1"/>
</dbReference>
<dbReference type="RefSeq" id="WP_189575655.1">
    <property type="nucleotide sequence ID" value="NZ_BMXU01000002.1"/>
</dbReference>
<dbReference type="NCBIfam" id="TIGR00654">
    <property type="entry name" value="PhzF_family"/>
    <property type="match status" value="1"/>
</dbReference>
<name>A0ABV7MG48_9PROT</name>
<comment type="caution">
    <text evidence="3">The sequence shown here is derived from an EMBL/GenBank/DDBJ whole genome shotgun (WGS) entry which is preliminary data.</text>
</comment>
<dbReference type="SUPFAM" id="SSF54506">
    <property type="entry name" value="Diaminopimelate epimerase-like"/>
    <property type="match status" value="1"/>
</dbReference>
<keyword evidence="2" id="KW-0413">Isomerase</keyword>
<organism evidence="3 4">
    <name type="scientific">Parvularcula lutaonensis</name>
    <dbReference type="NCBI Taxonomy" id="491923"/>
    <lineage>
        <taxon>Bacteria</taxon>
        <taxon>Pseudomonadati</taxon>
        <taxon>Pseudomonadota</taxon>
        <taxon>Alphaproteobacteria</taxon>
        <taxon>Parvularculales</taxon>
        <taxon>Parvularculaceae</taxon>
        <taxon>Parvularcula</taxon>
    </lineage>
</organism>
<dbReference type="PIRSF" id="PIRSF016184">
    <property type="entry name" value="PhzC_PhzF"/>
    <property type="match status" value="1"/>
</dbReference>
<evidence type="ECO:0000256" key="2">
    <source>
        <dbReference type="ARBA" id="ARBA00023235"/>
    </source>
</evidence>
<protein>
    <submittedName>
        <fullName evidence="3">PhzF family phenazine biosynthesis protein</fullName>
    </submittedName>
</protein>
<evidence type="ECO:0000256" key="1">
    <source>
        <dbReference type="ARBA" id="ARBA00008270"/>
    </source>
</evidence>
<dbReference type="PANTHER" id="PTHR13774">
    <property type="entry name" value="PHENAZINE BIOSYNTHESIS PROTEIN"/>
    <property type="match status" value="1"/>
</dbReference>
<dbReference type="InterPro" id="IPR003719">
    <property type="entry name" value="Phenazine_PhzF-like"/>
</dbReference>
<proteinExistence type="inferred from homology"/>
<comment type="similarity">
    <text evidence="1">Belongs to the PhzF family.</text>
</comment>
<keyword evidence="4" id="KW-1185">Reference proteome</keyword>
<sequence>MTEHEFTVVDAFTDKAFAGNPAAVMVLDRFYDDATLLKIAQEHNLSETAFLVQREHAYYDLRWFTPGGEVPLCGHATLASGFALFTEHGIEAESIRFETKSGTLAVGRKGESYSLDLPANMPKKVENPPSLADAIGTEPLEVLEGQFWLAVLPTEEDVRAVRPNMVAIEALPVPELGITAPGKKTDIVSRLFAPKLGIPEDPFTGSLHAMLVPYWSKKLGKTEITAHQASARGGDASCLLSGDRVFLFGNAVVTMRGTMVF</sequence>
<evidence type="ECO:0000313" key="3">
    <source>
        <dbReference type="EMBL" id="MFC3303261.1"/>
    </source>
</evidence>
<dbReference type="EMBL" id="JBHRVA010000003">
    <property type="protein sequence ID" value="MFC3303261.1"/>
    <property type="molecule type" value="Genomic_DNA"/>
</dbReference>
<dbReference type="Proteomes" id="UP001595607">
    <property type="component" value="Unassembled WGS sequence"/>
</dbReference>
<gene>
    <name evidence="3" type="ORF">ACFONP_11010</name>
</gene>
<evidence type="ECO:0000313" key="4">
    <source>
        <dbReference type="Proteomes" id="UP001595607"/>
    </source>
</evidence>